<evidence type="ECO:0000313" key="3">
    <source>
        <dbReference type="Proteomes" id="UP000249081"/>
    </source>
</evidence>
<protein>
    <recommendedName>
        <fullName evidence="4">TonB C-terminal domain-containing protein</fullName>
    </recommendedName>
</protein>
<name>A0A2W4VK62_9CYAN</name>
<organism evidence="2 3">
    <name type="scientific">Shackletoniella antarctica</name>
    <dbReference type="NCBI Taxonomy" id="268115"/>
    <lineage>
        <taxon>Bacteria</taxon>
        <taxon>Bacillati</taxon>
        <taxon>Cyanobacteriota</taxon>
        <taxon>Cyanophyceae</taxon>
        <taxon>Oculatellales</taxon>
        <taxon>Oculatellaceae</taxon>
        <taxon>Shackletoniella</taxon>
    </lineage>
</organism>
<reference evidence="3" key="1">
    <citation type="submission" date="2018-04" db="EMBL/GenBank/DDBJ databases">
        <authorList>
            <person name="Cornet L."/>
        </authorList>
    </citation>
    <scope>NUCLEOTIDE SEQUENCE [LARGE SCALE GENOMIC DNA]</scope>
</reference>
<reference evidence="2 3" key="2">
    <citation type="submission" date="2018-06" db="EMBL/GenBank/DDBJ databases">
        <title>Metagenomic assembly of (sub)arctic Cyanobacteria and their associated microbiome from non-axenic cultures.</title>
        <authorList>
            <person name="Baurain D."/>
        </authorList>
    </citation>
    <scope>NUCLEOTIDE SEQUENCE [LARGE SCALE GENOMIC DNA]</scope>
    <source>
        <strain evidence="2">ULC041bin1</strain>
    </source>
</reference>
<evidence type="ECO:0000256" key="1">
    <source>
        <dbReference type="SAM" id="MobiDB-lite"/>
    </source>
</evidence>
<proteinExistence type="predicted"/>
<sequence length="172" mass="18552">APTAPASAPPVPVDLEPLPPEPPPQTLDDRLRDPAAYAFNQQAKSLIANEVTFHTEVISDWIEAEGQGITDDNRLPMMGEKLPPLIVAYLLTTCLITPPSEGVVGVIVDTTGQRLDDPVLLDSTGYDVLDDKAIAIALERSFPAQPADSPWPNPRGYWLPVQVQYDVAGCNS</sequence>
<dbReference type="Proteomes" id="UP000249081">
    <property type="component" value="Unassembled WGS sequence"/>
</dbReference>
<evidence type="ECO:0000313" key="2">
    <source>
        <dbReference type="EMBL" id="PZO33213.1"/>
    </source>
</evidence>
<evidence type="ECO:0008006" key="4">
    <source>
        <dbReference type="Google" id="ProtNLM"/>
    </source>
</evidence>
<dbReference type="EMBL" id="QBMN01000269">
    <property type="protein sequence ID" value="PZO33213.1"/>
    <property type="molecule type" value="Genomic_DNA"/>
</dbReference>
<dbReference type="AlphaFoldDB" id="A0A2W4VK62"/>
<comment type="caution">
    <text evidence="2">The sequence shown here is derived from an EMBL/GenBank/DDBJ whole genome shotgun (WGS) entry which is preliminary data.</text>
</comment>
<feature type="non-terminal residue" evidence="2">
    <location>
        <position position="1"/>
    </location>
</feature>
<feature type="region of interest" description="Disordered" evidence="1">
    <location>
        <begin position="1"/>
        <end position="28"/>
    </location>
</feature>
<accession>A0A2W4VK62</accession>
<gene>
    <name evidence="2" type="ORF">DCF17_22265</name>
</gene>
<feature type="compositionally biased region" description="Pro residues" evidence="1">
    <location>
        <begin position="7"/>
        <end position="25"/>
    </location>
</feature>